<proteinExistence type="predicted"/>
<dbReference type="Gene3D" id="2.130.10.10">
    <property type="entry name" value="YVTN repeat-like/Quinoprotein amine dehydrogenase"/>
    <property type="match status" value="1"/>
</dbReference>
<dbReference type="SMART" id="SM00564">
    <property type="entry name" value="PQQ"/>
    <property type="match status" value="3"/>
</dbReference>
<feature type="domain" description="Pyrrolo-quinoline quinone repeat" evidence="1">
    <location>
        <begin position="22"/>
        <end position="193"/>
    </location>
</feature>
<accession>A0ABQ3VMC5</accession>
<dbReference type="EMBL" id="BNJJ01000017">
    <property type="protein sequence ID" value="GHO87359.1"/>
    <property type="molecule type" value="Genomic_DNA"/>
</dbReference>
<keyword evidence="3" id="KW-1185">Reference proteome</keyword>
<evidence type="ECO:0000259" key="1">
    <source>
        <dbReference type="Pfam" id="PF13360"/>
    </source>
</evidence>
<comment type="caution">
    <text evidence="2">The sequence shown here is derived from an EMBL/GenBank/DDBJ whole genome shotgun (WGS) entry which is preliminary data.</text>
</comment>
<dbReference type="PANTHER" id="PTHR34512">
    <property type="entry name" value="CELL SURFACE PROTEIN"/>
    <property type="match status" value="1"/>
</dbReference>
<dbReference type="InterPro" id="IPR018391">
    <property type="entry name" value="PQQ_b-propeller_rpt"/>
</dbReference>
<dbReference type="InterPro" id="IPR015943">
    <property type="entry name" value="WD40/YVTN_repeat-like_dom_sf"/>
</dbReference>
<dbReference type="Pfam" id="PF13360">
    <property type="entry name" value="PQQ_2"/>
    <property type="match status" value="1"/>
</dbReference>
<dbReference type="InterPro" id="IPR002372">
    <property type="entry name" value="PQQ_rpt_dom"/>
</dbReference>
<dbReference type="InterPro" id="IPR011047">
    <property type="entry name" value="Quinoprotein_ADH-like_sf"/>
</dbReference>
<gene>
    <name evidence="2" type="ORF">KSZ_53650</name>
</gene>
<dbReference type="PANTHER" id="PTHR34512:SF30">
    <property type="entry name" value="OUTER MEMBRANE PROTEIN ASSEMBLY FACTOR BAMB"/>
    <property type="match status" value="1"/>
</dbReference>
<name>A0ABQ3VMC5_9CHLR</name>
<dbReference type="Proteomes" id="UP000635565">
    <property type="component" value="Unassembled WGS sequence"/>
</dbReference>
<sequence length="251" mass="27354">MPSSFTITLSANGTVYCIAVNYLYAVDEATGKLQWKQHSLELARFTQLYLVNGIIYTVTGNYIGDSDSSGTKSRVYAFAASNGKLLWTTPIGHGLLTENVDVVPIASTALLSQNGYLFVNSNLKNGHTIQALNMKDGKVAWQVNVPMSTIYVSGRIANHALYLTNANVALPRQFVSIDPRTGELLASRTLTQSYKSTGILGNDSQHIYLGIGSEPGIIRAITSVRLSDSSMLWQKQLTTPSDRIYQVVMAP</sequence>
<organism evidence="2 3">
    <name type="scientific">Dictyobacter formicarum</name>
    <dbReference type="NCBI Taxonomy" id="2778368"/>
    <lineage>
        <taxon>Bacteria</taxon>
        <taxon>Bacillati</taxon>
        <taxon>Chloroflexota</taxon>
        <taxon>Ktedonobacteria</taxon>
        <taxon>Ktedonobacterales</taxon>
        <taxon>Dictyobacteraceae</taxon>
        <taxon>Dictyobacter</taxon>
    </lineage>
</organism>
<evidence type="ECO:0000313" key="3">
    <source>
        <dbReference type="Proteomes" id="UP000635565"/>
    </source>
</evidence>
<protein>
    <recommendedName>
        <fullName evidence="1">Pyrrolo-quinoline quinone repeat domain-containing protein</fullName>
    </recommendedName>
</protein>
<reference evidence="2 3" key="1">
    <citation type="journal article" date="2021" name="Int. J. Syst. Evol. Microbiol.">
        <title>Reticulibacter mediterranei gen. nov., sp. nov., within the new family Reticulibacteraceae fam. nov., and Ktedonospora formicarum gen. nov., sp. nov., Ktedonobacter robiniae sp. nov., Dictyobacter formicarum sp. nov. and Dictyobacter arantiisoli sp. nov., belonging to the class Ktedonobacteria.</title>
        <authorList>
            <person name="Yabe S."/>
            <person name="Zheng Y."/>
            <person name="Wang C.M."/>
            <person name="Sakai Y."/>
            <person name="Abe K."/>
            <person name="Yokota A."/>
            <person name="Donadio S."/>
            <person name="Cavaletti L."/>
            <person name="Monciardini P."/>
        </authorList>
    </citation>
    <scope>NUCLEOTIDE SEQUENCE [LARGE SCALE GENOMIC DNA]</scope>
    <source>
        <strain evidence="2 3">SOSP1-9</strain>
    </source>
</reference>
<evidence type="ECO:0000313" key="2">
    <source>
        <dbReference type="EMBL" id="GHO87359.1"/>
    </source>
</evidence>
<dbReference type="SUPFAM" id="SSF50998">
    <property type="entry name" value="Quinoprotein alcohol dehydrogenase-like"/>
    <property type="match status" value="1"/>
</dbReference>